<evidence type="ECO:0000313" key="2">
    <source>
        <dbReference type="EMBL" id="RKO87855.1"/>
    </source>
</evidence>
<dbReference type="OrthoDB" id="630188at2759"/>
<dbReference type="Proteomes" id="UP000269721">
    <property type="component" value="Unassembled WGS sequence"/>
</dbReference>
<reference evidence="3" key="1">
    <citation type="journal article" date="2018" name="Nat. Microbiol.">
        <title>Leveraging single-cell genomics to expand the fungal tree of life.</title>
        <authorList>
            <person name="Ahrendt S.R."/>
            <person name="Quandt C.A."/>
            <person name="Ciobanu D."/>
            <person name="Clum A."/>
            <person name="Salamov A."/>
            <person name="Andreopoulos B."/>
            <person name="Cheng J.F."/>
            <person name="Woyke T."/>
            <person name="Pelin A."/>
            <person name="Henrissat B."/>
            <person name="Reynolds N.K."/>
            <person name="Benny G.L."/>
            <person name="Smith M.E."/>
            <person name="James T.Y."/>
            <person name="Grigoriev I.V."/>
        </authorList>
    </citation>
    <scope>NUCLEOTIDE SEQUENCE [LARGE SCALE GENOMIC DNA]</scope>
</reference>
<evidence type="ECO:0000256" key="1">
    <source>
        <dbReference type="SAM" id="MobiDB-lite"/>
    </source>
</evidence>
<keyword evidence="3" id="KW-1185">Reference proteome</keyword>
<evidence type="ECO:0000313" key="3">
    <source>
        <dbReference type="Proteomes" id="UP000269721"/>
    </source>
</evidence>
<feature type="compositionally biased region" description="Pro residues" evidence="1">
    <location>
        <begin position="75"/>
        <end position="88"/>
    </location>
</feature>
<accession>A0A4P9W8R2</accession>
<protein>
    <submittedName>
        <fullName evidence="2">Uncharacterized protein</fullName>
    </submittedName>
</protein>
<feature type="region of interest" description="Disordered" evidence="1">
    <location>
        <begin position="30"/>
        <end position="100"/>
    </location>
</feature>
<dbReference type="AlphaFoldDB" id="A0A4P9W8R2"/>
<feature type="compositionally biased region" description="Low complexity" evidence="1">
    <location>
        <begin position="248"/>
        <end position="291"/>
    </location>
</feature>
<feature type="compositionally biased region" description="Low complexity" evidence="1">
    <location>
        <begin position="64"/>
        <end position="74"/>
    </location>
</feature>
<organism evidence="2 3">
    <name type="scientific">Blyttiomyces helicus</name>
    <dbReference type="NCBI Taxonomy" id="388810"/>
    <lineage>
        <taxon>Eukaryota</taxon>
        <taxon>Fungi</taxon>
        <taxon>Fungi incertae sedis</taxon>
        <taxon>Chytridiomycota</taxon>
        <taxon>Chytridiomycota incertae sedis</taxon>
        <taxon>Chytridiomycetes</taxon>
        <taxon>Chytridiomycetes incertae sedis</taxon>
        <taxon>Blyttiomyces</taxon>
    </lineage>
</organism>
<sequence>NVFESSIPEKRLSSAFVPLSFQQQQLRTLLPPHLRGPGPGPEDGNVRVPHLPTDPLTQPQDLRSAPSAPLLPHHALPPPPPAPAPAPEPEPEPEQTVGNWSRVDASRDVLKEQELYLSYSELETGGDESTGMRPKSRIGRCLANRTIGIAGDSLARQSVYALACMMRREGATVHRTSRNGVEEYKVSFPGGGAPGARPAPDLDMSSLLPQVDEMLDRGVNWVVDVNFLQAYRGVIDATLIAPPPTSPRPASSTATRRSAISPAATSTATAYACSRRPPSTSVSPTSSAPTPRTRRTASWRPCWRTPRTVSWKPPPVAHARADAHYGLQTNGKMDCAQYCLPGVPDARNSVMLRTILEDCVDEGGDGGGMKIG</sequence>
<name>A0A4P9W8R2_9FUNG</name>
<proteinExistence type="predicted"/>
<feature type="region of interest" description="Disordered" evidence="1">
    <location>
        <begin position="239"/>
        <end position="301"/>
    </location>
</feature>
<gene>
    <name evidence="2" type="ORF">BDK51DRAFT_41502</name>
</gene>
<feature type="non-terminal residue" evidence="2">
    <location>
        <position position="1"/>
    </location>
</feature>
<dbReference type="EMBL" id="KZ997116">
    <property type="protein sequence ID" value="RKO87855.1"/>
    <property type="molecule type" value="Genomic_DNA"/>
</dbReference>